<dbReference type="SMART" id="SM00267">
    <property type="entry name" value="GGDEF"/>
    <property type="match status" value="1"/>
</dbReference>
<dbReference type="PANTHER" id="PTHR45138:SF9">
    <property type="entry name" value="DIGUANYLATE CYCLASE DGCM-RELATED"/>
    <property type="match status" value="1"/>
</dbReference>
<reference evidence="2" key="1">
    <citation type="submission" date="2022-05" db="EMBL/GenBank/DDBJ databases">
        <title>Draft genome sequence of Clostridium tertium strain CP3 isolated from Peru.</title>
        <authorList>
            <person name="Hurtado R."/>
            <person name="Lima L."/>
            <person name="Sousa T."/>
            <person name="Jaiswal A.K."/>
            <person name="Tiwari S."/>
            <person name="Maturrano L."/>
            <person name="Brenig B."/>
            <person name="Azevedo V."/>
        </authorList>
    </citation>
    <scope>NUCLEOTIDE SEQUENCE</scope>
    <source>
        <strain evidence="2">CP3</strain>
    </source>
</reference>
<protein>
    <submittedName>
        <fullName evidence="2">GGDEF domain-containing protein</fullName>
    </submittedName>
</protein>
<accession>A0A9X3XNT2</accession>
<dbReference type="Pfam" id="PF00990">
    <property type="entry name" value="GGDEF"/>
    <property type="match status" value="1"/>
</dbReference>
<dbReference type="AlphaFoldDB" id="A0A9X3XNT2"/>
<dbReference type="InterPro" id="IPR000160">
    <property type="entry name" value="GGDEF_dom"/>
</dbReference>
<dbReference type="PANTHER" id="PTHR45138">
    <property type="entry name" value="REGULATORY COMPONENTS OF SENSORY TRANSDUCTION SYSTEM"/>
    <property type="match status" value="1"/>
</dbReference>
<feature type="domain" description="GGDEF" evidence="1">
    <location>
        <begin position="30"/>
        <end position="157"/>
    </location>
</feature>
<evidence type="ECO:0000313" key="2">
    <source>
        <dbReference type="EMBL" id="MDC4242131.1"/>
    </source>
</evidence>
<dbReference type="Proteomes" id="UP001141183">
    <property type="component" value="Unassembled WGS sequence"/>
</dbReference>
<sequence>METDSLTEAFNRNYFNNFISKLNKLNINLSRLGAINIALDEFKYINDTYGHQAGDEVLKDFVLILNKSFGKKSKIIRMGGDEFLVIIENTCPKEIESDLELLNSIIESHNSHSKYTIKFSFAYCIYSDDFDNIYDFFNYIDNKMYQNKYLRKTDNIK</sequence>
<dbReference type="GO" id="GO:0052621">
    <property type="term" value="F:diguanylate cyclase activity"/>
    <property type="evidence" value="ECO:0007669"/>
    <property type="project" value="TreeGrafter"/>
</dbReference>
<dbReference type="SUPFAM" id="SSF55073">
    <property type="entry name" value="Nucleotide cyclase"/>
    <property type="match status" value="1"/>
</dbReference>
<dbReference type="InterPro" id="IPR043128">
    <property type="entry name" value="Rev_trsase/Diguanyl_cyclase"/>
</dbReference>
<gene>
    <name evidence="2" type="ORF">NE398_18535</name>
</gene>
<dbReference type="InterPro" id="IPR050469">
    <property type="entry name" value="Diguanylate_Cyclase"/>
</dbReference>
<evidence type="ECO:0000259" key="1">
    <source>
        <dbReference type="PROSITE" id="PS50887"/>
    </source>
</evidence>
<dbReference type="CDD" id="cd01949">
    <property type="entry name" value="GGDEF"/>
    <property type="match status" value="1"/>
</dbReference>
<evidence type="ECO:0000313" key="3">
    <source>
        <dbReference type="Proteomes" id="UP001141183"/>
    </source>
</evidence>
<dbReference type="InterPro" id="IPR029787">
    <property type="entry name" value="Nucleotide_cyclase"/>
</dbReference>
<dbReference type="Gene3D" id="3.30.70.270">
    <property type="match status" value="1"/>
</dbReference>
<keyword evidence="3" id="KW-1185">Reference proteome</keyword>
<comment type="caution">
    <text evidence="2">The sequence shown here is derived from an EMBL/GenBank/DDBJ whole genome shotgun (WGS) entry which is preliminary data.</text>
</comment>
<name>A0A9X3XNT2_9CLOT</name>
<proteinExistence type="predicted"/>
<dbReference type="RefSeq" id="WP_272470696.1">
    <property type="nucleotide sequence ID" value="NZ_JAMRYU010000024.1"/>
</dbReference>
<dbReference type="EMBL" id="JAMRYU010000024">
    <property type="protein sequence ID" value="MDC4242131.1"/>
    <property type="molecule type" value="Genomic_DNA"/>
</dbReference>
<dbReference type="NCBIfam" id="TIGR00254">
    <property type="entry name" value="GGDEF"/>
    <property type="match status" value="1"/>
</dbReference>
<dbReference type="PROSITE" id="PS50887">
    <property type="entry name" value="GGDEF"/>
    <property type="match status" value="1"/>
</dbReference>
<organism evidence="2 3">
    <name type="scientific">Clostridium tertium</name>
    <dbReference type="NCBI Taxonomy" id="1559"/>
    <lineage>
        <taxon>Bacteria</taxon>
        <taxon>Bacillati</taxon>
        <taxon>Bacillota</taxon>
        <taxon>Clostridia</taxon>
        <taxon>Eubacteriales</taxon>
        <taxon>Clostridiaceae</taxon>
        <taxon>Clostridium</taxon>
    </lineage>
</organism>